<feature type="chain" id="PRO_5012307737" description="Vacuolar protein sorting/targeting protein 10" evidence="20">
    <location>
        <begin position="28"/>
        <end position="1503"/>
    </location>
</feature>
<dbReference type="RefSeq" id="XP_020118815.1">
    <property type="nucleotide sequence ID" value="XM_020268591.1"/>
</dbReference>
<dbReference type="GO" id="GO:0006623">
    <property type="term" value="P:protein targeting to vacuole"/>
    <property type="evidence" value="ECO:0007669"/>
    <property type="project" value="TreeGrafter"/>
</dbReference>
<dbReference type="InterPro" id="IPR015943">
    <property type="entry name" value="WD40/YVTN_repeat-like_dom_sf"/>
</dbReference>
<keyword evidence="8" id="KW-0677">Repeat</keyword>
<evidence type="ECO:0000256" key="18">
    <source>
        <dbReference type="ARBA" id="ARBA00031902"/>
    </source>
</evidence>
<dbReference type="InterPro" id="IPR050310">
    <property type="entry name" value="VPS10-sortilin"/>
</dbReference>
<evidence type="ECO:0000256" key="14">
    <source>
        <dbReference type="ARBA" id="ARBA00023180"/>
    </source>
</evidence>
<dbReference type="InterPro" id="IPR031777">
    <property type="entry name" value="Sortilin_C"/>
</dbReference>
<keyword evidence="10 19" id="KW-1133">Transmembrane helix</keyword>
<sequence length="1503" mass="167836">MICQWLHLTRLSLLLLLLVVVAPFSAAKSDGPKIALKELTTEPRSPFYFENSDTVLFLSPATGEVYQSFDGGVEWKVVGGNDDDDDDDGGLDMKNAAIMIQPHPFDNKKAYILGRHGTHWVTTDQGRTWSPFSIPAGPSMFNEPLKFHGGDSSKVIFQGERCSAFRCMETAYVTLDDFETVSPLRDNARGCLWAVGTPAFADSVADIDDEIGNRVFCIAHGLKNPFASAYRLVYSDEFFEDDEDGIEVKLNDGRPVAGIINAASRTKYIVVAAKSQGTDELAMFVTDDAMVWHRAEFGNHKIEEDAYTVLEGTNYSIQVDVMNTERPVNMGVLFTSNSNGTYFTRNIEHTNRDMSGLVDFEKIAGVQGIVLVNVVDNWEEIEGLTSRDRKVVSKISFDDGRTFQSLKVNDEDLHLHSVTAFENIGRVFSSPAPGIVMGVGNTGSYLKNYVSDGDLYVSDDAGVTWRLGLEKPHKYEMGNKGAVVAAIQDDGKPTNKIQFSINHGKEWESAELEQEIIPYILTTTPDSSSLKFLLIGYADDFSKWYVYSIDFEGLHERECKDSDFEDWPARLNEKGEPGCLMGHEQFYRRRKSDANCFITENLFKTPTPKFKACKCTEEDFECDYNFVRSEDRKECIPASILKAPEGTCKKDGDTFKGPSGWRLIPGNACLRDGGVQLDKEIDRPCKDAEKVPSGDAKDISATVNYIDSAKFEEFFYLERAGSSRGEDETIVMRTSDGKLYVTHDHGKTWTHELADVKVQEIAPHRYLNDRAFFLTNGQKHFFTINRGETFDSFSAPEDKNPSGLTLTFHSKYKDWMIWTGATDCQHGTCPKTSYVTKHRGDDWEVLLRTVEKCEFMAREDRGEESNDLIFCDQHEAENVNGQRMLLTSTDFFDTSETPLSNIIDFATMAEFIIVATRNPENENSLKVDASVDGVTFADAEFPVNLEVPVQLAYTVLDSSTHSVFLHVTVNNEMDQSYGSLIKSNSNGTSYVLSINGVNRNNGGYVDFEKMQGLEGVAMVNVVSNTEDVERGSEKKLKSMITHNDGAQWTLLSPPSKDSEGKSYSCGSDGKATEKCSLHLHGYTERRDPRDTFASVSAIGLVFGVGNVGESLSSKSDSNTFFSRDGGISWKEVKKGNYMWKFGDQGSILVLAEELKPTRVIYFSMDEGDTWEEYQFSDKEVAVQSLSTVPSDTSKNFLLWGKETSSGKLVTVNLDFSGLRDRTCNLDEDSGEGEDYYLWEPKHPLQEGNCLFGHVEQYHRKKPSSHCWNDWSEVHVHRISHNCTCTREDFECDYNYELQTDGRCALVPGLPKPNAIDYCKQNPDAVEYWEPTGYRRIPLTTCIGGANLDRLVLHPCPNHEEEYERKHGVSGVVIFFAIVIPFALAAAAGYWVYTRWDGKFGQIRLGEGGGGARSSSFTANGSPFIAVPVAIIAGAVAAVKVLPLLGMSLWRNVSGYVRLPGRGGPRPYATRGAFAARRDDYTNIMEDEDELLGDDEFEDEEEEA</sequence>
<feature type="signal peptide" evidence="20">
    <location>
        <begin position="1"/>
        <end position="27"/>
    </location>
</feature>
<dbReference type="PANTHER" id="PTHR12106:SF27">
    <property type="entry name" value="SORTILIN-RELATED RECEPTOR"/>
    <property type="match status" value="1"/>
</dbReference>
<evidence type="ECO:0000256" key="9">
    <source>
        <dbReference type="ARBA" id="ARBA00022927"/>
    </source>
</evidence>
<keyword evidence="6 19" id="KW-0812">Transmembrane</keyword>
<evidence type="ECO:0000256" key="5">
    <source>
        <dbReference type="ARBA" id="ARBA00022448"/>
    </source>
</evidence>
<dbReference type="GO" id="GO:0006896">
    <property type="term" value="P:Golgi to vacuole transport"/>
    <property type="evidence" value="ECO:0007669"/>
    <property type="project" value="TreeGrafter"/>
</dbReference>
<evidence type="ECO:0000256" key="12">
    <source>
        <dbReference type="ARBA" id="ARBA00023136"/>
    </source>
</evidence>
<evidence type="ECO:0000256" key="1">
    <source>
        <dbReference type="ARBA" id="ARBA00004166"/>
    </source>
</evidence>
<dbReference type="GO" id="GO:0016020">
    <property type="term" value="C:membrane"/>
    <property type="evidence" value="ECO:0007669"/>
    <property type="project" value="InterPro"/>
</dbReference>
<dbReference type="InterPro" id="IPR031778">
    <property type="entry name" value="Sortilin_N"/>
</dbReference>
<accession>A0A225AK68</accession>
<keyword evidence="7 20" id="KW-0732">Signal</keyword>
<evidence type="ECO:0000256" key="11">
    <source>
        <dbReference type="ARBA" id="ARBA00023034"/>
    </source>
</evidence>
<protein>
    <recommendedName>
        <fullName evidence="4">Vacuolar protein sorting/targeting protein 10</fullName>
    </recommendedName>
    <alternativeName>
        <fullName evidence="17">Carboxypeptidase Y receptor</fullName>
    </alternativeName>
    <alternativeName>
        <fullName evidence="16 18">Sortilin VPS10</fullName>
    </alternativeName>
</protein>
<evidence type="ECO:0000256" key="13">
    <source>
        <dbReference type="ARBA" id="ARBA00023170"/>
    </source>
</evidence>
<evidence type="ECO:0000256" key="3">
    <source>
        <dbReference type="ARBA" id="ARBA00008251"/>
    </source>
</evidence>
<dbReference type="SMART" id="SM00602">
    <property type="entry name" value="VPS10"/>
    <property type="match status" value="2"/>
</dbReference>
<gene>
    <name evidence="22" type="ORF">UA08_06284</name>
</gene>
<dbReference type="PANTHER" id="PTHR12106">
    <property type="entry name" value="SORTILIN RELATED"/>
    <property type="match status" value="1"/>
</dbReference>
<dbReference type="OrthoDB" id="443634at2759"/>
<evidence type="ECO:0000256" key="15">
    <source>
        <dbReference type="ARBA" id="ARBA00025569"/>
    </source>
</evidence>
<dbReference type="InterPro" id="IPR006581">
    <property type="entry name" value="VPS10"/>
</dbReference>
<dbReference type="GeneID" id="31006040"/>
<keyword evidence="12 19" id="KW-0472">Membrane</keyword>
<evidence type="ECO:0000256" key="7">
    <source>
        <dbReference type="ARBA" id="ARBA00022729"/>
    </source>
</evidence>
<dbReference type="SUPFAM" id="SSF110296">
    <property type="entry name" value="Oligoxyloglucan reducing end-specific cellobiohydrolase"/>
    <property type="match status" value="2"/>
</dbReference>
<feature type="transmembrane region" description="Helical" evidence="19">
    <location>
        <begin position="1423"/>
        <end position="1444"/>
    </location>
</feature>
<dbReference type="Proteomes" id="UP000214365">
    <property type="component" value="Unassembled WGS sequence"/>
</dbReference>
<comment type="subcellular location">
    <subcellularLocation>
        <location evidence="1">Golgi apparatus</location>
        <location evidence="1">trans-Golgi network membrane</location>
        <topology evidence="1">Multi-pass membrane protein</topology>
    </subcellularLocation>
    <subcellularLocation>
        <location evidence="2">Prevacuolar compartment membrane</location>
        <topology evidence="2">Multi-pass membrane protein</topology>
    </subcellularLocation>
</comment>
<feature type="domain" description="VPS10" evidence="21">
    <location>
        <begin position="728"/>
        <end position="1360"/>
    </location>
</feature>
<evidence type="ECO:0000313" key="22">
    <source>
        <dbReference type="EMBL" id="OKL58694.1"/>
    </source>
</evidence>
<keyword evidence="14" id="KW-0325">Glycoprotein</keyword>
<feature type="domain" description="VPS10" evidence="21">
    <location>
        <begin position="54"/>
        <end position="690"/>
    </location>
</feature>
<evidence type="ECO:0000256" key="16">
    <source>
        <dbReference type="ARBA" id="ARBA00031250"/>
    </source>
</evidence>
<comment type="similarity">
    <text evidence="3">Belongs to the VPS10-related sortilin family.</text>
</comment>
<reference evidence="22 23" key="1">
    <citation type="submission" date="2015-06" db="EMBL/GenBank/DDBJ databases">
        <title>Talaromyces atroroseus IBT 11181 draft genome.</title>
        <authorList>
            <person name="Rasmussen K.B."/>
            <person name="Rasmussen S."/>
            <person name="Petersen B."/>
            <person name="Sicheritz-Ponten T."/>
            <person name="Mortensen U.H."/>
            <person name="Thrane U."/>
        </authorList>
    </citation>
    <scope>NUCLEOTIDE SEQUENCE [LARGE SCALE GENOMIC DNA]</scope>
    <source>
        <strain evidence="22 23">IBT 11181</strain>
    </source>
</reference>
<evidence type="ECO:0000313" key="23">
    <source>
        <dbReference type="Proteomes" id="UP000214365"/>
    </source>
</evidence>
<dbReference type="EMBL" id="LFMY01000009">
    <property type="protein sequence ID" value="OKL58694.1"/>
    <property type="molecule type" value="Genomic_DNA"/>
</dbReference>
<dbReference type="GO" id="GO:0005794">
    <property type="term" value="C:Golgi apparatus"/>
    <property type="evidence" value="ECO:0007669"/>
    <property type="project" value="UniProtKB-SubCell"/>
</dbReference>
<dbReference type="CDD" id="cd15482">
    <property type="entry name" value="Sialidase_non-viral"/>
    <property type="match status" value="1"/>
</dbReference>
<keyword evidence="11" id="KW-0333">Golgi apparatus</keyword>
<dbReference type="Gene3D" id="2.130.10.10">
    <property type="entry name" value="YVTN repeat-like/Quinoprotein amine dehydrogenase"/>
    <property type="match status" value="2"/>
</dbReference>
<comment type="caution">
    <text evidence="22">The sequence shown here is derived from an EMBL/GenBank/DDBJ whole genome shotgun (WGS) entry which is preliminary data.</text>
</comment>
<organism evidence="22 23">
    <name type="scientific">Talaromyces atroroseus</name>
    <dbReference type="NCBI Taxonomy" id="1441469"/>
    <lineage>
        <taxon>Eukaryota</taxon>
        <taxon>Fungi</taxon>
        <taxon>Dikarya</taxon>
        <taxon>Ascomycota</taxon>
        <taxon>Pezizomycotina</taxon>
        <taxon>Eurotiomycetes</taxon>
        <taxon>Eurotiomycetidae</taxon>
        <taxon>Eurotiales</taxon>
        <taxon>Trichocomaceae</taxon>
        <taxon>Talaromyces</taxon>
        <taxon>Talaromyces sect. Trachyspermi</taxon>
    </lineage>
</organism>
<proteinExistence type="inferred from homology"/>
<dbReference type="Gene3D" id="2.10.70.80">
    <property type="match status" value="2"/>
</dbReference>
<dbReference type="Pfam" id="PF15902">
    <property type="entry name" value="Sortilin-Vps10"/>
    <property type="match status" value="2"/>
</dbReference>
<evidence type="ECO:0000259" key="21">
    <source>
        <dbReference type="SMART" id="SM00602"/>
    </source>
</evidence>
<evidence type="ECO:0000256" key="20">
    <source>
        <dbReference type="SAM" id="SignalP"/>
    </source>
</evidence>
<keyword evidence="13" id="KW-0675">Receptor</keyword>
<feature type="transmembrane region" description="Helical" evidence="19">
    <location>
        <begin position="1371"/>
        <end position="1392"/>
    </location>
</feature>
<evidence type="ECO:0000256" key="17">
    <source>
        <dbReference type="ARBA" id="ARBA00031354"/>
    </source>
</evidence>
<comment type="function">
    <text evidence="15">Functions as a sorting receptor in the Golgi compartment required for the intracellular sorting and delivery of soluble vacuolar proteins, like carboxypeptidase Y (CPY) and proteinase A. Executes multiple rounds of sorting by cycling between the late Golgi and a prevacuolar endosome-like compartment.</text>
</comment>
<keyword evidence="9" id="KW-0653">Protein transport</keyword>
<dbReference type="STRING" id="1441469.A0A225AK68"/>
<evidence type="ECO:0000256" key="4">
    <source>
        <dbReference type="ARBA" id="ARBA00015369"/>
    </source>
</evidence>
<keyword evidence="5" id="KW-0813">Transport</keyword>
<keyword evidence="23" id="KW-1185">Reference proteome</keyword>
<evidence type="ECO:0000256" key="8">
    <source>
        <dbReference type="ARBA" id="ARBA00022737"/>
    </source>
</evidence>
<dbReference type="GO" id="GO:0006895">
    <property type="term" value="P:Golgi to endosome transport"/>
    <property type="evidence" value="ECO:0007669"/>
    <property type="project" value="TreeGrafter"/>
</dbReference>
<evidence type="ECO:0000256" key="10">
    <source>
        <dbReference type="ARBA" id="ARBA00022989"/>
    </source>
</evidence>
<dbReference type="Pfam" id="PF15901">
    <property type="entry name" value="Sortilin_C"/>
    <property type="match status" value="2"/>
</dbReference>
<dbReference type="Gene3D" id="3.30.60.270">
    <property type="match status" value="2"/>
</dbReference>
<dbReference type="GO" id="GO:0005829">
    <property type="term" value="C:cytosol"/>
    <property type="evidence" value="ECO:0007669"/>
    <property type="project" value="GOC"/>
</dbReference>
<evidence type="ECO:0000256" key="2">
    <source>
        <dbReference type="ARBA" id="ARBA00004488"/>
    </source>
</evidence>
<dbReference type="FunFam" id="3.30.60.270:FF:000005">
    <property type="entry name" value="Sortilin"/>
    <property type="match status" value="2"/>
</dbReference>
<evidence type="ECO:0000256" key="6">
    <source>
        <dbReference type="ARBA" id="ARBA00022692"/>
    </source>
</evidence>
<name>A0A225AK68_TALAT</name>
<evidence type="ECO:0000256" key="19">
    <source>
        <dbReference type="SAM" id="Phobius"/>
    </source>
</evidence>